<dbReference type="SUPFAM" id="SSF56112">
    <property type="entry name" value="Protein kinase-like (PK-like)"/>
    <property type="match status" value="1"/>
</dbReference>
<dbReference type="Proteomes" id="UP001500683">
    <property type="component" value="Unassembled WGS sequence"/>
</dbReference>
<dbReference type="Gene3D" id="3.30.200.20">
    <property type="entry name" value="Phosphorylase Kinase, domain 1"/>
    <property type="match status" value="1"/>
</dbReference>
<organism evidence="2 3">
    <name type="scientific">Actinomadura miaoliensis</name>
    <dbReference type="NCBI Taxonomy" id="430685"/>
    <lineage>
        <taxon>Bacteria</taxon>
        <taxon>Bacillati</taxon>
        <taxon>Actinomycetota</taxon>
        <taxon>Actinomycetes</taxon>
        <taxon>Streptosporangiales</taxon>
        <taxon>Thermomonosporaceae</taxon>
        <taxon>Actinomadura</taxon>
    </lineage>
</organism>
<sequence>MGEPTPAKLPVSARRMGWTALPPKVRLAIEDRLGSSVVTSGTRHGGFSPGVAAVVTCADGAEYFVKAVHPDLNPVSPGMYREEARCAAALPGRVPAPRLHHVHDDDGWIALVFEAVDGAPPEVPWRAADVRRLLGTLELLTAAPVGGDLAALPTVPARLDESFRAYRRLADANADSDGSGALSDWERRHLDRLAAAAEDALEFTAGDFLVHLDLRADNIVSSRDGDYIVDWSWASAGAPWIDKVCLLVNVATYGGDPEPFVAADPVLASVPPEHVTAFLAGLSGMWAEAVAQPPPPGIPNLRAFQDLQATAVRAWIRARTGWD</sequence>
<keyword evidence="3" id="KW-1185">Reference proteome</keyword>
<evidence type="ECO:0000313" key="3">
    <source>
        <dbReference type="Proteomes" id="UP001500683"/>
    </source>
</evidence>
<protein>
    <recommendedName>
        <fullName evidence="1">Aminoglycoside phosphotransferase domain-containing protein</fullName>
    </recommendedName>
</protein>
<evidence type="ECO:0000313" key="2">
    <source>
        <dbReference type="EMBL" id="GAA4060713.1"/>
    </source>
</evidence>
<dbReference type="InterPro" id="IPR002575">
    <property type="entry name" value="Aminoglycoside_PTrfase"/>
</dbReference>
<dbReference type="Gene3D" id="3.90.1200.10">
    <property type="match status" value="1"/>
</dbReference>
<evidence type="ECO:0000259" key="1">
    <source>
        <dbReference type="Pfam" id="PF01636"/>
    </source>
</evidence>
<comment type="caution">
    <text evidence="2">The sequence shown here is derived from an EMBL/GenBank/DDBJ whole genome shotgun (WGS) entry which is preliminary data.</text>
</comment>
<proteinExistence type="predicted"/>
<accession>A0ABP7V759</accession>
<feature type="domain" description="Aminoglycoside phosphotransferase" evidence="1">
    <location>
        <begin position="45"/>
        <end position="255"/>
    </location>
</feature>
<name>A0ABP7V759_9ACTN</name>
<reference evidence="3" key="1">
    <citation type="journal article" date="2019" name="Int. J. Syst. Evol. Microbiol.">
        <title>The Global Catalogue of Microorganisms (GCM) 10K type strain sequencing project: providing services to taxonomists for standard genome sequencing and annotation.</title>
        <authorList>
            <consortium name="The Broad Institute Genomics Platform"/>
            <consortium name="The Broad Institute Genome Sequencing Center for Infectious Disease"/>
            <person name="Wu L."/>
            <person name="Ma J."/>
        </authorList>
    </citation>
    <scope>NUCLEOTIDE SEQUENCE [LARGE SCALE GENOMIC DNA]</scope>
    <source>
        <strain evidence="3">JCM 16702</strain>
    </source>
</reference>
<dbReference type="Pfam" id="PF01636">
    <property type="entry name" value="APH"/>
    <property type="match status" value="1"/>
</dbReference>
<dbReference type="EMBL" id="BAAAZG010000002">
    <property type="protein sequence ID" value="GAA4060713.1"/>
    <property type="molecule type" value="Genomic_DNA"/>
</dbReference>
<dbReference type="InterPro" id="IPR011009">
    <property type="entry name" value="Kinase-like_dom_sf"/>
</dbReference>
<gene>
    <name evidence="2" type="ORF">GCM10022214_11910</name>
</gene>